<dbReference type="RefSeq" id="WP_284351345.1">
    <property type="nucleotide sequence ID" value="NZ_BRXS01000005.1"/>
</dbReference>
<dbReference type="AlphaFoldDB" id="A0AA37QI31"/>
<reference evidence="1" key="1">
    <citation type="submission" date="2022-08" db="EMBL/GenBank/DDBJ databases">
        <title>Draft genome sequencing of Roseisolibacter agri AW1220.</title>
        <authorList>
            <person name="Tobiishi Y."/>
            <person name="Tonouchi A."/>
        </authorList>
    </citation>
    <scope>NUCLEOTIDE SEQUENCE</scope>
    <source>
        <strain evidence="1">AW1220</strain>
    </source>
</reference>
<evidence type="ECO:0000313" key="2">
    <source>
        <dbReference type="Proteomes" id="UP001161325"/>
    </source>
</evidence>
<evidence type="ECO:0000313" key="1">
    <source>
        <dbReference type="EMBL" id="GLC26895.1"/>
    </source>
</evidence>
<keyword evidence="2" id="KW-1185">Reference proteome</keyword>
<organism evidence="1 2">
    <name type="scientific">Roseisolibacter agri</name>
    <dbReference type="NCBI Taxonomy" id="2014610"/>
    <lineage>
        <taxon>Bacteria</taxon>
        <taxon>Pseudomonadati</taxon>
        <taxon>Gemmatimonadota</taxon>
        <taxon>Gemmatimonadia</taxon>
        <taxon>Gemmatimonadales</taxon>
        <taxon>Gemmatimonadaceae</taxon>
        <taxon>Roseisolibacter</taxon>
    </lineage>
</organism>
<dbReference type="InterPro" id="IPR036909">
    <property type="entry name" value="Cyt_c-like_dom_sf"/>
</dbReference>
<dbReference type="EMBL" id="BRXS01000005">
    <property type="protein sequence ID" value="GLC26895.1"/>
    <property type="molecule type" value="Genomic_DNA"/>
</dbReference>
<dbReference type="GO" id="GO:0009055">
    <property type="term" value="F:electron transfer activity"/>
    <property type="evidence" value="ECO:0007669"/>
    <property type="project" value="InterPro"/>
</dbReference>
<accession>A0AA37QI31</accession>
<name>A0AA37QI31_9BACT</name>
<comment type="caution">
    <text evidence="1">The sequence shown here is derived from an EMBL/GenBank/DDBJ whole genome shotgun (WGS) entry which is preliminary data.</text>
</comment>
<dbReference type="Proteomes" id="UP001161325">
    <property type="component" value="Unassembled WGS sequence"/>
</dbReference>
<sequence length="191" mass="19521">MSRDRSRDRSRERARSAALRLALATLACGACTSDARDAGAAKDSAGGAAAAARPDTARAAYAPPSPGFTSAYGTVAATDTAALVAAAHLASLAPGLSDAVTARAAREERESLKALPAGAGRELVVGACLTCHSATMLTQQHKDTAGWNKTVTQMVGWGAPLPKEQQPTLVAYLAEHFPPLAPGPQTRPVPP</sequence>
<proteinExistence type="predicted"/>
<dbReference type="GO" id="GO:0020037">
    <property type="term" value="F:heme binding"/>
    <property type="evidence" value="ECO:0007669"/>
    <property type="project" value="InterPro"/>
</dbReference>
<gene>
    <name evidence="1" type="ORF">rosag_34080</name>
</gene>
<dbReference type="Gene3D" id="1.10.760.10">
    <property type="entry name" value="Cytochrome c-like domain"/>
    <property type="match status" value="1"/>
</dbReference>
<protein>
    <recommendedName>
        <fullName evidence="3">Cytochrome c domain-containing protein</fullName>
    </recommendedName>
</protein>
<evidence type="ECO:0008006" key="3">
    <source>
        <dbReference type="Google" id="ProtNLM"/>
    </source>
</evidence>
<dbReference type="SUPFAM" id="SSF46626">
    <property type="entry name" value="Cytochrome c"/>
    <property type="match status" value="1"/>
</dbReference>